<sequence>MIRIWSDTYLFKHTRTDFQVLRPTPLSVRCPARHPRPIHERVRGRPPALSAANTPRVMRTTHTPAACRHVRRALRGIAASKYPPLLHLVSLRPRVHGDGPNSCSDYGLPLGETSMPPDSDHPNTSSTTSDALDTLLDCTVEGLEAAKEIIVDALSVPGTGIALDAVIGILKKVQVQATCTPRDRASNAVLRVPAPSQLIEAFNLAELMHDA</sequence>
<evidence type="ECO:0000256" key="1">
    <source>
        <dbReference type="SAM" id="MobiDB-lite"/>
    </source>
</evidence>
<organism evidence="2 3">
    <name type="scientific">Lentinus brumalis</name>
    <dbReference type="NCBI Taxonomy" id="2498619"/>
    <lineage>
        <taxon>Eukaryota</taxon>
        <taxon>Fungi</taxon>
        <taxon>Dikarya</taxon>
        <taxon>Basidiomycota</taxon>
        <taxon>Agaricomycotina</taxon>
        <taxon>Agaricomycetes</taxon>
        <taxon>Polyporales</taxon>
        <taxon>Polyporaceae</taxon>
        <taxon>Lentinus</taxon>
    </lineage>
</organism>
<protein>
    <submittedName>
        <fullName evidence="2">Uncharacterized protein</fullName>
    </submittedName>
</protein>
<dbReference type="AlphaFoldDB" id="A0A371DAV6"/>
<reference evidence="2 3" key="1">
    <citation type="journal article" date="2018" name="Biotechnol. Biofuels">
        <title>Integrative visual omics of the white-rot fungus Polyporus brumalis exposes the biotechnological potential of its oxidative enzymes for delignifying raw plant biomass.</title>
        <authorList>
            <person name="Miyauchi S."/>
            <person name="Rancon A."/>
            <person name="Drula E."/>
            <person name="Hage H."/>
            <person name="Chaduli D."/>
            <person name="Favel A."/>
            <person name="Grisel S."/>
            <person name="Henrissat B."/>
            <person name="Herpoel-Gimbert I."/>
            <person name="Ruiz-Duenas F.J."/>
            <person name="Chevret D."/>
            <person name="Hainaut M."/>
            <person name="Lin J."/>
            <person name="Wang M."/>
            <person name="Pangilinan J."/>
            <person name="Lipzen A."/>
            <person name="Lesage-Meessen L."/>
            <person name="Navarro D."/>
            <person name="Riley R."/>
            <person name="Grigoriev I.V."/>
            <person name="Zhou S."/>
            <person name="Raouche S."/>
            <person name="Rosso M.N."/>
        </authorList>
    </citation>
    <scope>NUCLEOTIDE SEQUENCE [LARGE SCALE GENOMIC DNA]</scope>
    <source>
        <strain evidence="2 3">BRFM 1820</strain>
    </source>
</reference>
<gene>
    <name evidence="2" type="ORF">OH76DRAFT_523425</name>
</gene>
<name>A0A371DAV6_9APHY</name>
<accession>A0A371DAV6</accession>
<dbReference type="EMBL" id="KZ857404">
    <property type="protein sequence ID" value="RDX49661.1"/>
    <property type="molecule type" value="Genomic_DNA"/>
</dbReference>
<proteinExistence type="predicted"/>
<dbReference type="Proteomes" id="UP000256964">
    <property type="component" value="Unassembled WGS sequence"/>
</dbReference>
<evidence type="ECO:0000313" key="2">
    <source>
        <dbReference type="EMBL" id="RDX49661.1"/>
    </source>
</evidence>
<evidence type="ECO:0000313" key="3">
    <source>
        <dbReference type="Proteomes" id="UP000256964"/>
    </source>
</evidence>
<keyword evidence="3" id="KW-1185">Reference proteome</keyword>
<feature type="region of interest" description="Disordered" evidence="1">
    <location>
        <begin position="100"/>
        <end position="130"/>
    </location>
</feature>